<protein>
    <submittedName>
        <fullName evidence="1">Uncharacterized protein</fullName>
    </submittedName>
</protein>
<gene>
    <name evidence="1" type="ORF">pgond44_14338</name>
</gene>
<dbReference type="AlphaFoldDB" id="N1WRU1"/>
<reference evidence="1 2" key="1">
    <citation type="journal article" date="2014" name="Genome Biol. Evol.">
        <title>Extensive gene acquisition in the extremely psychrophilic bacterial species Psychroflexus torquis and the link to sea-ice ecosystem specialism.</title>
        <authorList>
            <person name="Feng S."/>
            <person name="Powell S.M."/>
            <person name="Wilson R."/>
            <person name="Bowman J.P."/>
        </authorList>
    </citation>
    <scope>NUCLEOTIDE SEQUENCE [LARGE SCALE GENOMIC DNA]</scope>
    <source>
        <strain evidence="1 2">ACAM 44</strain>
    </source>
</reference>
<dbReference type="Proteomes" id="UP000012317">
    <property type="component" value="Unassembled WGS sequence"/>
</dbReference>
<keyword evidence="2" id="KW-1185">Reference proteome</keyword>
<name>N1WRU1_9FLAO</name>
<comment type="caution">
    <text evidence="1">The sequence shown here is derived from an EMBL/GenBank/DDBJ whole genome shotgun (WGS) entry which is preliminary data.</text>
</comment>
<organism evidence="1 2">
    <name type="scientific">Psychroflexus gondwanensis ACAM 44</name>
    <dbReference type="NCBI Taxonomy" id="1189619"/>
    <lineage>
        <taxon>Bacteria</taxon>
        <taxon>Pseudomonadati</taxon>
        <taxon>Bacteroidota</taxon>
        <taxon>Flavobacteriia</taxon>
        <taxon>Flavobacteriales</taxon>
        <taxon>Flavobacteriaceae</taxon>
        <taxon>Psychroflexus</taxon>
    </lineage>
</organism>
<accession>N1WRU1</accession>
<evidence type="ECO:0000313" key="1">
    <source>
        <dbReference type="EMBL" id="EMY79942.1"/>
    </source>
</evidence>
<sequence>MLIIFLWIFRLTLITLLKIRYIPNILLIFFYISALPLACEVNGLAIWELHSTVGIRAVADFKPISCPPPQKFNKCTNLEFTTSHAIALI</sequence>
<evidence type="ECO:0000313" key="2">
    <source>
        <dbReference type="Proteomes" id="UP000012317"/>
    </source>
</evidence>
<dbReference type="EMBL" id="APLF01000024">
    <property type="protein sequence ID" value="EMY79942.1"/>
    <property type="molecule type" value="Genomic_DNA"/>
</dbReference>
<proteinExistence type="predicted"/>